<comment type="caution">
    <text evidence="1">The sequence shown here is derived from an EMBL/GenBank/DDBJ whole genome shotgun (WGS) entry which is preliminary data.</text>
</comment>
<dbReference type="AlphaFoldDB" id="A0A0C2UF79"/>
<evidence type="ECO:0000313" key="1">
    <source>
        <dbReference type="EMBL" id="KIM00148.1"/>
    </source>
</evidence>
<dbReference type="STRING" id="272627.CCC_02936"/>
<organism evidence="1 2">
    <name type="scientific">Paramagnetospirillum magnetotacticum MS-1</name>
    <dbReference type="NCBI Taxonomy" id="272627"/>
    <lineage>
        <taxon>Bacteria</taxon>
        <taxon>Pseudomonadati</taxon>
        <taxon>Pseudomonadota</taxon>
        <taxon>Alphaproteobacteria</taxon>
        <taxon>Rhodospirillales</taxon>
        <taxon>Magnetospirillaceae</taxon>
        <taxon>Paramagnetospirillum</taxon>
    </lineage>
</organism>
<protein>
    <submittedName>
        <fullName evidence="1">Uncharacterized protein</fullName>
    </submittedName>
</protein>
<keyword evidence="2" id="KW-1185">Reference proteome</keyword>
<sequence length="91" mass="9862">MFEALIGVVMSAIYMEAETKGTAAREKAFTEFDGVVKDLLNAIYQANWHIAKAVNPATAIQAAEVEALQAKAEASRAAADWMKSLTESEKK</sequence>
<gene>
    <name evidence="1" type="ORF">CCC_02936</name>
</gene>
<proteinExistence type="predicted"/>
<dbReference type="EMBL" id="JXSL01000020">
    <property type="protein sequence ID" value="KIM00148.1"/>
    <property type="molecule type" value="Genomic_DNA"/>
</dbReference>
<name>A0A0C2UF79_PARME</name>
<accession>A0A0C2UF79</accession>
<reference evidence="1 2" key="1">
    <citation type="submission" date="2015-01" db="EMBL/GenBank/DDBJ databases">
        <title>Genome Sequence of Magnetospirillum magnetotacticum Strain MS-1.</title>
        <authorList>
            <person name="Marinov G.K."/>
            <person name="Smalley M.D."/>
            <person name="DeSalvo G."/>
        </authorList>
    </citation>
    <scope>NUCLEOTIDE SEQUENCE [LARGE SCALE GENOMIC DNA]</scope>
    <source>
        <strain evidence="1 2">MS-1</strain>
    </source>
</reference>
<dbReference type="Proteomes" id="UP000031971">
    <property type="component" value="Unassembled WGS sequence"/>
</dbReference>
<evidence type="ECO:0000313" key="2">
    <source>
        <dbReference type="Proteomes" id="UP000031971"/>
    </source>
</evidence>